<dbReference type="InterPro" id="IPR011249">
    <property type="entry name" value="Metalloenz_LuxS/M16"/>
</dbReference>
<dbReference type="InterPro" id="IPR050361">
    <property type="entry name" value="MPP/UQCRC_Complex"/>
</dbReference>
<name>A0A9D1IDF8_9FIRM</name>
<gene>
    <name evidence="2" type="ORF">IAC53_01260</name>
</gene>
<evidence type="ECO:0000259" key="1">
    <source>
        <dbReference type="Pfam" id="PF05193"/>
    </source>
</evidence>
<dbReference type="SUPFAM" id="SSF63411">
    <property type="entry name" value="LuxS/MPP-like metallohydrolase"/>
    <property type="match status" value="2"/>
</dbReference>
<dbReference type="Pfam" id="PF05193">
    <property type="entry name" value="Peptidase_M16_C"/>
    <property type="match status" value="1"/>
</dbReference>
<dbReference type="PANTHER" id="PTHR11851:SF186">
    <property type="entry name" value="INACTIVE METALLOPROTEASE YMFF-RELATED"/>
    <property type="match status" value="1"/>
</dbReference>
<comment type="caution">
    <text evidence="2">The sequence shown here is derived from an EMBL/GenBank/DDBJ whole genome shotgun (WGS) entry which is preliminary data.</text>
</comment>
<dbReference type="EMBL" id="DVMW01000011">
    <property type="protein sequence ID" value="HIU35222.1"/>
    <property type="molecule type" value="Genomic_DNA"/>
</dbReference>
<dbReference type="Gene3D" id="3.30.830.10">
    <property type="entry name" value="Metalloenzyme, LuxS/M16 peptidase-like"/>
    <property type="match status" value="2"/>
</dbReference>
<evidence type="ECO:0000313" key="2">
    <source>
        <dbReference type="EMBL" id="HIU35222.1"/>
    </source>
</evidence>
<protein>
    <submittedName>
        <fullName evidence="2">Insulinase family protein</fullName>
    </submittedName>
</protein>
<feature type="domain" description="Peptidase M16 C-terminal" evidence="1">
    <location>
        <begin position="184"/>
        <end position="359"/>
    </location>
</feature>
<proteinExistence type="predicted"/>
<accession>A0A9D1IDF8</accession>
<reference evidence="2" key="1">
    <citation type="submission" date="2020-10" db="EMBL/GenBank/DDBJ databases">
        <authorList>
            <person name="Gilroy R."/>
        </authorList>
    </citation>
    <scope>NUCLEOTIDE SEQUENCE</scope>
    <source>
        <strain evidence="2">ChiGjej1B1-19959</strain>
    </source>
</reference>
<evidence type="ECO:0000313" key="3">
    <source>
        <dbReference type="Proteomes" id="UP000824071"/>
    </source>
</evidence>
<sequence>MENSPNIQALSPGVRLLEARAVRPKTTCISLLLLTPLLQDPAETAVLASYLTHTCRRFPTRAALAAKLESLYGAEISGDCGRLGEARCLRLSLACLNDALALQREAVSVEALELLLDMLLEPCAADGAFDEAQTRLEQRLCLEDIESEKNDKRAFALQRALETMCADEPYGLSRETLTAGVRALTPASLYAAWQRLLRTARITVLVCGDVDAAPLEAALQARLCAIPGRDPAALETVFVEACEDVTELIEEEDVSQSKLVLGFRTGMRDRDDDYAAYRVMADVFGGGPYSRLFSNVRERLSLCYYCSARLVRHKGLLLVQSGVERKNSDVAKAEILRQLAVMQAGEFSDEELAASKKALCDAFSGVGDTPEGLDAYYAQFADGDFLAPEQTAAALAAVTREDVVRAARRVTLDTVYLLAGKDGAPDA</sequence>
<dbReference type="NCBIfam" id="NF047422">
    <property type="entry name" value="YfmF_fam"/>
    <property type="match status" value="1"/>
</dbReference>
<dbReference type="Proteomes" id="UP000824071">
    <property type="component" value="Unassembled WGS sequence"/>
</dbReference>
<dbReference type="AlphaFoldDB" id="A0A9D1IDF8"/>
<organism evidence="2 3">
    <name type="scientific">Candidatus Fimenecus excrementigallinarum</name>
    <dbReference type="NCBI Taxonomy" id="2840816"/>
    <lineage>
        <taxon>Bacteria</taxon>
        <taxon>Bacillati</taxon>
        <taxon>Bacillota</taxon>
        <taxon>Clostridia</taxon>
        <taxon>Candidatus Fimenecus</taxon>
    </lineage>
</organism>
<dbReference type="PANTHER" id="PTHR11851">
    <property type="entry name" value="METALLOPROTEASE"/>
    <property type="match status" value="1"/>
</dbReference>
<reference evidence="2" key="2">
    <citation type="journal article" date="2021" name="PeerJ">
        <title>Extensive microbial diversity within the chicken gut microbiome revealed by metagenomics and culture.</title>
        <authorList>
            <person name="Gilroy R."/>
            <person name="Ravi A."/>
            <person name="Getino M."/>
            <person name="Pursley I."/>
            <person name="Horton D.L."/>
            <person name="Alikhan N.F."/>
            <person name="Baker D."/>
            <person name="Gharbi K."/>
            <person name="Hall N."/>
            <person name="Watson M."/>
            <person name="Adriaenssens E.M."/>
            <person name="Foster-Nyarko E."/>
            <person name="Jarju S."/>
            <person name="Secka A."/>
            <person name="Antonio M."/>
            <person name="Oren A."/>
            <person name="Chaudhuri R.R."/>
            <person name="La Ragione R."/>
            <person name="Hildebrand F."/>
            <person name="Pallen M.J."/>
        </authorList>
    </citation>
    <scope>NUCLEOTIDE SEQUENCE</scope>
    <source>
        <strain evidence="2">ChiGjej1B1-19959</strain>
    </source>
</reference>
<dbReference type="GO" id="GO:0046872">
    <property type="term" value="F:metal ion binding"/>
    <property type="evidence" value="ECO:0007669"/>
    <property type="project" value="InterPro"/>
</dbReference>
<dbReference type="InterPro" id="IPR007863">
    <property type="entry name" value="Peptidase_M16_C"/>
</dbReference>